<accession>A0A4R1MIX9</accession>
<keyword evidence="5 8" id="KW-0378">Hydrolase</keyword>
<dbReference type="InterPro" id="IPR023232">
    <property type="entry name" value="Glyco_hydro_2_AS"/>
</dbReference>
<dbReference type="Gene3D" id="2.60.120.260">
    <property type="entry name" value="Galactose-binding domain-like"/>
    <property type="match status" value="1"/>
</dbReference>
<dbReference type="Pfam" id="PF02837">
    <property type="entry name" value="Glyco_hydro_2_N"/>
    <property type="match status" value="1"/>
</dbReference>
<dbReference type="Pfam" id="PF02929">
    <property type="entry name" value="Bgal_small_N"/>
    <property type="match status" value="1"/>
</dbReference>
<dbReference type="GO" id="GO:0030246">
    <property type="term" value="F:carbohydrate binding"/>
    <property type="evidence" value="ECO:0007669"/>
    <property type="project" value="InterPro"/>
</dbReference>
<dbReference type="InterPro" id="IPR006102">
    <property type="entry name" value="Ig-like_GH2"/>
</dbReference>
<dbReference type="InterPro" id="IPR006103">
    <property type="entry name" value="Glyco_hydro_2_cat"/>
</dbReference>
<dbReference type="GO" id="GO:0004565">
    <property type="term" value="F:beta-galactosidase activity"/>
    <property type="evidence" value="ECO:0007669"/>
    <property type="project" value="UniProtKB-EC"/>
</dbReference>
<dbReference type="InterPro" id="IPR017853">
    <property type="entry name" value="GH"/>
</dbReference>
<gene>
    <name evidence="10" type="ORF">EDC19_2075</name>
</gene>
<dbReference type="InterPro" id="IPR014718">
    <property type="entry name" value="GH-type_carb-bd"/>
</dbReference>
<dbReference type="OrthoDB" id="9762066at2"/>
<evidence type="ECO:0000256" key="2">
    <source>
        <dbReference type="ARBA" id="ARBA00007401"/>
    </source>
</evidence>
<dbReference type="PROSITE" id="PS00719">
    <property type="entry name" value="GLYCOSYL_HYDROL_F2_1"/>
    <property type="match status" value="1"/>
</dbReference>
<keyword evidence="6 8" id="KW-0326">Glycosidase</keyword>
<name>A0A4R1MIX9_9FIRM</name>
<proteinExistence type="inferred from homology"/>
<dbReference type="Gene3D" id="2.60.40.10">
    <property type="entry name" value="Immunoglobulins"/>
    <property type="match status" value="2"/>
</dbReference>
<evidence type="ECO:0000259" key="9">
    <source>
        <dbReference type="SMART" id="SM01038"/>
    </source>
</evidence>
<dbReference type="GO" id="GO:0009341">
    <property type="term" value="C:beta-galactosidase complex"/>
    <property type="evidence" value="ECO:0007669"/>
    <property type="project" value="InterPro"/>
</dbReference>
<dbReference type="InterPro" id="IPR036156">
    <property type="entry name" value="Beta-gal/glucu_dom_sf"/>
</dbReference>
<dbReference type="InterPro" id="IPR008979">
    <property type="entry name" value="Galactose-bd-like_sf"/>
</dbReference>
<dbReference type="SUPFAM" id="SSF49303">
    <property type="entry name" value="beta-Galactosidase/glucuronidase domain"/>
    <property type="match status" value="2"/>
</dbReference>
<evidence type="ECO:0000256" key="8">
    <source>
        <dbReference type="RuleBase" id="RU361154"/>
    </source>
</evidence>
<dbReference type="SUPFAM" id="SSF49785">
    <property type="entry name" value="Galactose-binding domain-like"/>
    <property type="match status" value="1"/>
</dbReference>
<comment type="caution">
    <text evidence="10">The sequence shown here is derived from an EMBL/GenBank/DDBJ whole genome shotgun (WGS) entry which is preliminary data.</text>
</comment>
<dbReference type="SMART" id="SM01038">
    <property type="entry name" value="Bgal_small_N"/>
    <property type="match status" value="1"/>
</dbReference>
<dbReference type="GO" id="GO:0005990">
    <property type="term" value="P:lactose catabolic process"/>
    <property type="evidence" value="ECO:0007669"/>
    <property type="project" value="TreeGrafter"/>
</dbReference>
<evidence type="ECO:0000256" key="5">
    <source>
        <dbReference type="ARBA" id="ARBA00022801"/>
    </source>
</evidence>
<dbReference type="Proteomes" id="UP000294545">
    <property type="component" value="Unassembled WGS sequence"/>
</dbReference>
<dbReference type="InterPro" id="IPR004199">
    <property type="entry name" value="B-gal_small/dom_5"/>
</dbReference>
<dbReference type="PROSITE" id="PS00608">
    <property type="entry name" value="GLYCOSYL_HYDROL_F2_2"/>
    <property type="match status" value="1"/>
</dbReference>
<evidence type="ECO:0000256" key="7">
    <source>
        <dbReference type="ARBA" id="ARBA00032230"/>
    </source>
</evidence>
<evidence type="ECO:0000256" key="6">
    <source>
        <dbReference type="ARBA" id="ARBA00023295"/>
    </source>
</evidence>
<dbReference type="InterPro" id="IPR011013">
    <property type="entry name" value="Gal_mutarotase_sf_dom"/>
</dbReference>
<dbReference type="PRINTS" id="PR00132">
    <property type="entry name" value="GLHYDRLASE2"/>
</dbReference>
<comment type="catalytic activity">
    <reaction evidence="1 8">
        <text>Hydrolysis of terminal non-reducing beta-D-galactose residues in beta-D-galactosides.</text>
        <dbReference type="EC" id="3.2.1.23"/>
    </reaction>
</comment>
<protein>
    <recommendedName>
        <fullName evidence="4 8">Beta-galactosidase</fullName>
        <ecNumber evidence="3 8">3.2.1.23</ecNumber>
    </recommendedName>
    <alternativeName>
        <fullName evidence="7 8">Lactase</fullName>
    </alternativeName>
</protein>
<reference evidence="10 11" key="1">
    <citation type="submission" date="2019-03" db="EMBL/GenBank/DDBJ databases">
        <title>Genomic Encyclopedia of Type Strains, Phase IV (KMG-IV): sequencing the most valuable type-strain genomes for metagenomic binning, comparative biology and taxonomic classification.</title>
        <authorList>
            <person name="Goeker M."/>
        </authorList>
    </citation>
    <scope>NUCLEOTIDE SEQUENCE [LARGE SCALE GENOMIC DNA]</scope>
    <source>
        <strain evidence="10 11">DSM 24176</strain>
    </source>
</reference>
<dbReference type="Pfam" id="PF16353">
    <property type="entry name" value="LacZ_4"/>
    <property type="match status" value="1"/>
</dbReference>
<dbReference type="InterPro" id="IPR006104">
    <property type="entry name" value="Glyco_hydro_2_N"/>
</dbReference>
<dbReference type="Pfam" id="PF00703">
    <property type="entry name" value="Glyco_hydro_2"/>
    <property type="match status" value="1"/>
</dbReference>
<evidence type="ECO:0000313" key="11">
    <source>
        <dbReference type="Proteomes" id="UP000294545"/>
    </source>
</evidence>
<feature type="domain" description="Beta galactosidase small chain/" evidence="9">
    <location>
        <begin position="764"/>
        <end position="1037"/>
    </location>
</feature>
<comment type="similarity">
    <text evidence="2 8">Belongs to the glycosyl hydrolase 2 family.</text>
</comment>
<dbReference type="RefSeq" id="WP_132282786.1">
    <property type="nucleotide sequence ID" value="NZ_SMGQ01000014.1"/>
</dbReference>
<dbReference type="SUPFAM" id="SSF74650">
    <property type="entry name" value="Galactose mutarotase-like"/>
    <property type="match status" value="1"/>
</dbReference>
<dbReference type="AlphaFoldDB" id="A0A4R1MIX9"/>
<dbReference type="Gene3D" id="3.20.20.80">
    <property type="entry name" value="Glycosidases"/>
    <property type="match status" value="1"/>
</dbReference>
<dbReference type="InterPro" id="IPR032312">
    <property type="entry name" value="LacZ_4"/>
</dbReference>
<dbReference type="EC" id="3.2.1.23" evidence="3 8"/>
<evidence type="ECO:0000256" key="3">
    <source>
        <dbReference type="ARBA" id="ARBA00012756"/>
    </source>
</evidence>
<dbReference type="PANTHER" id="PTHR46323:SF2">
    <property type="entry name" value="BETA-GALACTOSIDASE"/>
    <property type="match status" value="1"/>
</dbReference>
<dbReference type="PANTHER" id="PTHR46323">
    <property type="entry name" value="BETA-GALACTOSIDASE"/>
    <property type="match status" value="1"/>
</dbReference>
<dbReference type="Pfam" id="PF02836">
    <property type="entry name" value="Glyco_hydro_2_C"/>
    <property type="match status" value="1"/>
</dbReference>
<dbReference type="EMBL" id="SMGQ01000014">
    <property type="protein sequence ID" value="TCK92345.1"/>
    <property type="molecule type" value="Genomic_DNA"/>
</dbReference>
<sequence length="1039" mass="122314">MKGKKTDNYDWENPEVISINKEAGHTYLDRFDTISIADTKETLYKISLNGQWQFKYSSSFLERPEKFYEIDYDVSEWKCIKVPSVWETQGYGTPYYLAFDYPPAISKKKKELPSIDYKDTPIGSYRRDFMIPNNWCKENVFIYFGAVKSAFYLWINGEKVGYSQGSMTPSEFNITPYIKNGKNQIAVEVYKYSDGTYLEDQDMWFLGGIYRDVFVYCEPKQFIWDYYAYSSFIESYTKAHLYIKLYFKNTDNIKKAHQIEVILTDSEAQEIVKVLEGKMVLEENVQKEYVFDTIIDHPKLWSSEYPHMYQFYFILKDYNGDIIQVKKAHFGFREIKIQDGMFLVNGKNVLIKGVNRHDFHPKTGWYLTEKEYLKDIKILKQHNINAVRTSHYPNDEKFYQLCDEYGIYVMDEGDIETHGIRKKGIPGSKKQWKKAVVDRIERMVLRDRNHPCIIMWSLGNEAGFGSNFTAMKQAAKAMDDTRPFHYEGDTDLLVSDVISFMYKTPDFIHVVGNKEDIKISFKENFDNLLAADNKSFKKEQYKDKPALLCEYAHCMENSLGNFKDFVDNFKKYPNWMGGFIWDFVDQSLYKAIDGKEMWLYGGDFQEEKHHGHFCLNGLVLPDRQLHPAIYEVKKAYQNIAIKEVDLSKGIFKIKNENHFSNLEDIALIWSVKKEGIIIQKEGINELYVLPQAEKEIQIDYKIKTFEEDFDYTIDFDFISKEEKKWCPKDFVVAFEQFSLQKRTMERALNDEGYIYVQESKDNIDIKGEGFKLKFDKQEGEISSYEYKGKELFKKGLKANYWRVPIDNDRGSSNLQPQKMKKKIDYSWKNPKSKITHIKVENTNKRCIIEVVCKCKNFEGNRIIKYIVTGSGEILVEHRGKPKKEMIRFGMQCEVSSEFNQLSFYGRGPQENYSDRKQGARMGLYEGQVEDFMHHYIRPQENGNHTDVEWFELKNQAGNGIKVYSYGNKKINMSVWPYAMEALEEGDHIYEIKEEGIHTVNIDYKQKGVGGDYPGEANLKMPYRLMKDKTYRYQFIIKPM</sequence>
<dbReference type="SUPFAM" id="SSF51445">
    <property type="entry name" value="(Trans)glycosidases"/>
    <property type="match status" value="1"/>
</dbReference>
<evidence type="ECO:0000313" key="10">
    <source>
        <dbReference type="EMBL" id="TCK92345.1"/>
    </source>
</evidence>
<dbReference type="InterPro" id="IPR023230">
    <property type="entry name" value="Glyco_hydro_2_CS"/>
</dbReference>
<dbReference type="Gene3D" id="2.70.98.10">
    <property type="match status" value="1"/>
</dbReference>
<dbReference type="InterPro" id="IPR013783">
    <property type="entry name" value="Ig-like_fold"/>
</dbReference>
<evidence type="ECO:0000256" key="1">
    <source>
        <dbReference type="ARBA" id="ARBA00001412"/>
    </source>
</evidence>
<keyword evidence="11" id="KW-1185">Reference proteome</keyword>
<dbReference type="InterPro" id="IPR006101">
    <property type="entry name" value="Glyco_hydro_2"/>
</dbReference>
<evidence type="ECO:0000256" key="4">
    <source>
        <dbReference type="ARBA" id="ARBA00013303"/>
    </source>
</evidence>
<dbReference type="InterPro" id="IPR050347">
    <property type="entry name" value="Bact_Beta-galactosidase"/>
</dbReference>
<organism evidence="10 11">
    <name type="scientific">Natranaerovirga hydrolytica</name>
    <dbReference type="NCBI Taxonomy" id="680378"/>
    <lineage>
        <taxon>Bacteria</taxon>
        <taxon>Bacillati</taxon>
        <taxon>Bacillota</taxon>
        <taxon>Clostridia</taxon>
        <taxon>Lachnospirales</taxon>
        <taxon>Natranaerovirgaceae</taxon>
        <taxon>Natranaerovirga</taxon>
    </lineage>
</organism>